<dbReference type="Proteomes" id="UP000252107">
    <property type="component" value="Unassembled WGS sequence"/>
</dbReference>
<comment type="caution">
    <text evidence="1">The sequence shown here is derived from an EMBL/GenBank/DDBJ whole genome shotgun (WGS) entry which is preliminary data.</text>
</comment>
<evidence type="ECO:0000313" key="1">
    <source>
        <dbReference type="EMBL" id="RCJ21438.1"/>
    </source>
</evidence>
<dbReference type="Gene3D" id="3.30.450.40">
    <property type="match status" value="1"/>
</dbReference>
<sequence length="144" mass="16219">MLNSKQAEAKIQLLQTLNQSISKTTELNAVLTATLRIVCESINWDYGEAWIPEQDGTILELSPAWYVNPARSIEQVSDLQKFRFCSEAFILSPGVGLPGRVWSSQQPEWILDVSAHSETYFIATLHCQGVRYQNWIGSTDSREG</sequence>
<dbReference type="SUPFAM" id="SSF55781">
    <property type="entry name" value="GAF domain-like"/>
    <property type="match status" value="1"/>
</dbReference>
<organism evidence="1 2">
    <name type="scientific">Nostoc minutum NIES-26</name>
    <dbReference type="NCBI Taxonomy" id="1844469"/>
    <lineage>
        <taxon>Bacteria</taxon>
        <taxon>Bacillati</taxon>
        <taxon>Cyanobacteriota</taxon>
        <taxon>Cyanophyceae</taxon>
        <taxon>Nostocales</taxon>
        <taxon>Nostocaceae</taxon>
        <taxon>Nostoc</taxon>
    </lineage>
</organism>
<proteinExistence type="predicted"/>
<dbReference type="EMBL" id="LXQD01000330">
    <property type="protein sequence ID" value="RCJ21438.1"/>
    <property type="molecule type" value="Genomic_DNA"/>
</dbReference>
<gene>
    <name evidence="1" type="ORF">A6770_30370</name>
</gene>
<reference evidence="1" key="1">
    <citation type="submission" date="2016-04" db="EMBL/GenBank/DDBJ databases">
        <authorList>
            <person name="Tabuchi Yagui T.R."/>
        </authorList>
    </citation>
    <scope>NUCLEOTIDE SEQUENCE [LARGE SCALE GENOMIC DNA]</scope>
    <source>
        <strain evidence="1">NIES-26</strain>
    </source>
</reference>
<keyword evidence="2" id="KW-1185">Reference proteome</keyword>
<dbReference type="AlphaFoldDB" id="A0A367QB84"/>
<dbReference type="InterPro" id="IPR029016">
    <property type="entry name" value="GAF-like_dom_sf"/>
</dbReference>
<evidence type="ECO:0000313" key="2">
    <source>
        <dbReference type="Proteomes" id="UP000252107"/>
    </source>
</evidence>
<protein>
    <recommendedName>
        <fullName evidence="3">GAF domain-containing protein</fullName>
    </recommendedName>
</protein>
<name>A0A367QB84_9NOSO</name>
<accession>A0A367QB84</accession>
<evidence type="ECO:0008006" key="3">
    <source>
        <dbReference type="Google" id="ProtNLM"/>
    </source>
</evidence>